<dbReference type="Pfam" id="PF13385">
    <property type="entry name" value="Laminin_G_3"/>
    <property type="match status" value="1"/>
</dbReference>
<keyword evidence="2" id="KW-1185">Reference proteome</keyword>
<dbReference type="SUPFAM" id="SSF49899">
    <property type="entry name" value="Concanavalin A-like lectins/glucanases"/>
    <property type="match status" value="1"/>
</dbReference>
<dbReference type="Proteomes" id="UP000006062">
    <property type="component" value="Chromosome"/>
</dbReference>
<accession>I3YEI5</accession>
<organism evidence="1 2">
    <name type="scientific">Thiocystis violascens (strain ATCC 17096 / DSM 198 / 6111)</name>
    <name type="common">Chromatium violascens</name>
    <dbReference type="NCBI Taxonomy" id="765911"/>
    <lineage>
        <taxon>Bacteria</taxon>
        <taxon>Pseudomonadati</taxon>
        <taxon>Pseudomonadota</taxon>
        <taxon>Gammaproteobacteria</taxon>
        <taxon>Chromatiales</taxon>
        <taxon>Chromatiaceae</taxon>
        <taxon>Thiocystis</taxon>
    </lineage>
</organism>
<evidence type="ECO:0008006" key="3">
    <source>
        <dbReference type="Google" id="ProtNLM"/>
    </source>
</evidence>
<proteinExistence type="predicted"/>
<name>I3YEI5_THIV6</name>
<dbReference type="EMBL" id="CP003154">
    <property type="protein sequence ID" value="AFL75403.1"/>
    <property type="molecule type" value="Genomic_DNA"/>
</dbReference>
<protein>
    <recommendedName>
        <fullName evidence="3">LamG-like jellyroll fold domain-containing protein</fullName>
    </recommendedName>
</protein>
<evidence type="ECO:0000313" key="1">
    <source>
        <dbReference type="EMBL" id="AFL75403.1"/>
    </source>
</evidence>
<dbReference type="AlphaFoldDB" id="I3YEI5"/>
<evidence type="ECO:0000313" key="2">
    <source>
        <dbReference type="Proteomes" id="UP000006062"/>
    </source>
</evidence>
<dbReference type="HOGENOM" id="CLU_1325860_0_0_6"/>
<dbReference type="KEGG" id="tvi:Thivi_3536"/>
<sequence length="207" mass="22275">MIFPQMMRPRIAAPNFDLITDGLINRWELVDDAIDSVGADDATIYNAPPFVDGALSCDGVNQYLAIPIPGLYLNTTVSLTFWLYWISGDIPTRNNTSSGGTIPVYSSAGKLRMRAQGLDSVLGQSVDLYKNRWVNFVLKSNGSVAKLYADASPALSVTAGSGSVISPMYFGKAGAASTYSTIKCRDVRRYSRELTDDEIADIAAGVG</sequence>
<dbReference type="InterPro" id="IPR013320">
    <property type="entry name" value="ConA-like_dom_sf"/>
</dbReference>
<reference evidence="1 2" key="1">
    <citation type="submission" date="2012-06" db="EMBL/GenBank/DDBJ databases">
        <title>Complete sequence of Thiocystis violascens DSM 198.</title>
        <authorList>
            <consortium name="US DOE Joint Genome Institute"/>
            <person name="Lucas S."/>
            <person name="Han J."/>
            <person name="Lapidus A."/>
            <person name="Cheng J.-F."/>
            <person name="Goodwin L."/>
            <person name="Pitluck S."/>
            <person name="Peters L."/>
            <person name="Ovchinnikova G."/>
            <person name="Teshima H."/>
            <person name="Detter J.C."/>
            <person name="Han C."/>
            <person name="Tapia R."/>
            <person name="Land M."/>
            <person name="Hauser L."/>
            <person name="Kyrpides N."/>
            <person name="Ivanova N."/>
            <person name="Pagani I."/>
            <person name="Vogl K."/>
            <person name="Liu Z."/>
            <person name="Frigaard N.-U."/>
            <person name="Bryant D."/>
            <person name="Woyke T."/>
        </authorList>
    </citation>
    <scope>NUCLEOTIDE SEQUENCE [LARGE SCALE GENOMIC DNA]</scope>
    <source>
        <strain evidence="2">ATCC 17096 / DSM 198 / 6111</strain>
    </source>
</reference>
<gene>
    <name evidence="1" type="ordered locus">Thivi_3536</name>
</gene>
<dbReference type="STRING" id="765911.Thivi_3536"/>
<dbReference type="Gene3D" id="2.60.120.200">
    <property type="match status" value="1"/>
</dbReference>